<feature type="coiled-coil region" evidence="1">
    <location>
        <begin position="361"/>
        <end position="388"/>
    </location>
</feature>
<dbReference type="Proteomes" id="UP001057375">
    <property type="component" value="Unassembled WGS sequence"/>
</dbReference>
<dbReference type="SUPFAM" id="SSF50978">
    <property type="entry name" value="WD40 repeat-like"/>
    <property type="match status" value="1"/>
</dbReference>
<evidence type="ECO:0000256" key="2">
    <source>
        <dbReference type="SAM" id="MobiDB-lite"/>
    </source>
</evidence>
<comment type="caution">
    <text evidence="3">The sequence shown here is derived from an EMBL/GenBank/DDBJ whole genome shotgun (WGS) entry which is preliminary data.</text>
</comment>
<proteinExistence type="predicted"/>
<reference evidence="3" key="1">
    <citation type="submission" date="2022-03" db="EMBL/GenBank/DDBJ databases">
        <title>Draft genome sequence of Aduncisulcus paluster, a free-living microaerophilic Fornicata.</title>
        <authorList>
            <person name="Yuyama I."/>
            <person name="Kume K."/>
            <person name="Tamura T."/>
            <person name="Inagaki Y."/>
            <person name="Hashimoto T."/>
        </authorList>
    </citation>
    <scope>NUCLEOTIDE SEQUENCE</scope>
    <source>
        <strain evidence="3">NY0171</strain>
    </source>
</reference>
<dbReference type="EMBL" id="BQXS01011361">
    <property type="protein sequence ID" value="GKT37002.1"/>
    <property type="molecule type" value="Genomic_DNA"/>
</dbReference>
<gene>
    <name evidence="3" type="ORF">ADUPG1_009868</name>
</gene>
<evidence type="ECO:0000313" key="3">
    <source>
        <dbReference type="EMBL" id="GKT37002.1"/>
    </source>
</evidence>
<name>A0ABQ5KX23_9EUKA</name>
<feature type="non-terminal residue" evidence="3">
    <location>
        <position position="521"/>
    </location>
</feature>
<dbReference type="InterPro" id="IPR036322">
    <property type="entry name" value="WD40_repeat_dom_sf"/>
</dbReference>
<feature type="compositionally biased region" description="Acidic residues" evidence="2">
    <location>
        <begin position="262"/>
        <end position="276"/>
    </location>
</feature>
<keyword evidence="1" id="KW-0175">Coiled coil</keyword>
<accession>A0ABQ5KX23</accession>
<keyword evidence="4" id="KW-1185">Reference proteome</keyword>
<evidence type="ECO:0000313" key="4">
    <source>
        <dbReference type="Proteomes" id="UP001057375"/>
    </source>
</evidence>
<protein>
    <submittedName>
        <fullName evidence="3">Uncharacterized protein</fullName>
    </submittedName>
</protein>
<evidence type="ECO:0000256" key="1">
    <source>
        <dbReference type="SAM" id="Coils"/>
    </source>
</evidence>
<sequence length="521" mass="56845">MYSLQLEEVTRVGELSNTSIAIASPQKYKGTEFIGIADVEGAFYVYVWNDKGLREETQWTNPINSCTCTNFALDPKGNQTTRAFVGYGNSILGINTKGKIFYRFEMLEASNILGVFVIGTFVCVISDVELCIFVDGKIQKRYSLPSTPICNTLNNSTIAIGCADGSVLLCDPSRGEPPVTLNFKSSIVFISPFREHEFIVTTKSSIEHYIPKESRTYSICEASDISAACVDIKNNVLCFSTPSEISLTKLFHSPPHELEKEEQIDDREEDAPVGDETDLKPSLKSYNLSADISMTVSQPLSNVVGLWNGSRGIIASCSTGKLMKIEIADLLYSESAQMTIELAEKYISDLQKRIEATTSLKKDRSARLSALKDKLKEVEDKKHRSNTTTCLSTLSRTKTPEVEAHVRLDPELFSRVLVINSSESCVLSISPPSWLSVSHGTGHPPACPGEVVNVKIAEGETIIPLLENISLSSSDFFSSADNLSPSSSTLALSASGSESAIFVNVNVVPVFEAMVPHSSPS</sequence>
<feature type="region of interest" description="Disordered" evidence="2">
    <location>
        <begin position="256"/>
        <end position="278"/>
    </location>
</feature>
<organism evidence="3 4">
    <name type="scientific">Aduncisulcus paluster</name>
    <dbReference type="NCBI Taxonomy" id="2918883"/>
    <lineage>
        <taxon>Eukaryota</taxon>
        <taxon>Metamonada</taxon>
        <taxon>Carpediemonas-like organisms</taxon>
        <taxon>Aduncisulcus</taxon>
    </lineage>
</organism>